<name>A0ABW6QFL8_9ACTN</name>
<dbReference type="Gene3D" id="3.90.76.10">
    <property type="entry name" value="Dipeptide-binding Protein, Domain 1"/>
    <property type="match status" value="1"/>
</dbReference>
<evidence type="ECO:0000256" key="1">
    <source>
        <dbReference type="ARBA" id="ARBA00004196"/>
    </source>
</evidence>
<comment type="similarity">
    <text evidence="2">Belongs to the bacterial solute-binding protein 5 family.</text>
</comment>
<evidence type="ECO:0000256" key="3">
    <source>
        <dbReference type="ARBA" id="ARBA00022448"/>
    </source>
</evidence>
<dbReference type="PANTHER" id="PTHR30290:SF10">
    <property type="entry name" value="PERIPLASMIC OLIGOPEPTIDE-BINDING PROTEIN-RELATED"/>
    <property type="match status" value="1"/>
</dbReference>
<dbReference type="RefSeq" id="WP_388240235.1">
    <property type="nucleotide sequence ID" value="NZ_JBHVZQ010000047.1"/>
</dbReference>
<comment type="subcellular location">
    <subcellularLocation>
        <location evidence="1">Cell envelope</location>
    </subcellularLocation>
</comment>
<keyword evidence="4" id="KW-0732">Signal</keyword>
<keyword evidence="7" id="KW-1185">Reference proteome</keyword>
<dbReference type="Pfam" id="PF00496">
    <property type="entry name" value="SBP_bac_5"/>
    <property type="match status" value="1"/>
</dbReference>
<protein>
    <submittedName>
        <fullName evidence="6">ABC transporter substrate-binding protein</fullName>
    </submittedName>
</protein>
<dbReference type="EMBL" id="JBHVZQ010000047">
    <property type="protein sequence ID" value="MFF1278026.1"/>
    <property type="molecule type" value="Genomic_DNA"/>
</dbReference>
<keyword evidence="3" id="KW-0813">Transport</keyword>
<sequence length="532" mass="59044">MNSKYVVALSVSIITVSMATGCGIIGNDENRLTLGTTDQLAYSADSPSPLDPAAAYDIGAWNIMRNVFQTLLRPPPMAGGRPTPEAAEECHFTGGEGTEFSCTLRDGLQFSDGAPVTSEDVKYSIERVLRIEYSGGPFGLLENVSTVEARDDRRVVFHLKRPDATFPYKLSTPVASIVSDKHYPSSAVRKGFAVDGTGPYTMKVNAEGNRGKSVTFDKNPNYQGTLSVQNTGIDLQLFSSSEDMGRALKDSRIDMATRSFTSTQVRDLKRRGDDTIELYESPSLEIRYLVFNSKNPAVSRISIRQALAQLIDRSSIVQNVYPDTGKELYSIIPAYMFGHVNSFFNKYGEPDVEKARKLLADDGVKTPVRLTLSYTSDHYGSMTKQEFNEIKRQLNASGLFDVDIKGAEWSRFGNERLGKKYAVYGMGWFPDYSDADGFLSPFLGMRNGFENEPSPRVRNVLLPREQRESNRSDAVEDIEAIQDSVANDVWFVPLWQGVQFVAAQDYVTGVERAVNSSSELQLWELRRGLPSG</sequence>
<dbReference type="PANTHER" id="PTHR30290">
    <property type="entry name" value="PERIPLASMIC BINDING COMPONENT OF ABC TRANSPORTER"/>
    <property type="match status" value="1"/>
</dbReference>
<accession>A0ABW6QFL8</accession>
<proteinExistence type="inferred from homology"/>
<dbReference type="Gene3D" id="3.10.105.10">
    <property type="entry name" value="Dipeptide-binding Protein, Domain 3"/>
    <property type="match status" value="1"/>
</dbReference>
<gene>
    <name evidence="6" type="ORF">ACFVZC_32280</name>
</gene>
<dbReference type="InterPro" id="IPR039424">
    <property type="entry name" value="SBP_5"/>
</dbReference>
<reference evidence="6 7" key="1">
    <citation type="submission" date="2024-09" db="EMBL/GenBank/DDBJ databases">
        <title>The Natural Products Discovery Center: Release of the First 8490 Sequenced Strains for Exploring Actinobacteria Biosynthetic Diversity.</title>
        <authorList>
            <person name="Kalkreuter E."/>
            <person name="Kautsar S.A."/>
            <person name="Yang D."/>
            <person name="Bader C.D."/>
            <person name="Teijaro C.N."/>
            <person name="Fluegel L."/>
            <person name="Davis C.M."/>
            <person name="Simpson J.R."/>
            <person name="Lauterbach L."/>
            <person name="Steele A.D."/>
            <person name="Gui C."/>
            <person name="Meng S."/>
            <person name="Li G."/>
            <person name="Viehrig K."/>
            <person name="Ye F."/>
            <person name="Su P."/>
            <person name="Kiefer A.F."/>
            <person name="Nichols A."/>
            <person name="Cepeda A.J."/>
            <person name="Yan W."/>
            <person name="Fan B."/>
            <person name="Jiang Y."/>
            <person name="Adhikari A."/>
            <person name="Zheng C.-J."/>
            <person name="Schuster L."/>
            <person name="Cowan T.M."/>
            <person name="Smanski M.J."/>
            <person name="Chevrette M.G."/>
            <person name="De Carvalho L.P.S."/>
            <person name="Shen B."/>
        </authorList>
    </citation>
    <scope>NUCLEOTIDE SEQUENCE [LARGE SCALE GENOMIC DNA]</scope>
    <source>
        <strain evidence="6 7">NPDC058328</strain>
    </source>
</reference>
<dbReference type="InterPro" id="IPR030678">
    <property type="entry name" value="Peptide/Ni-bd"/>
</dbReference>
<dbReference type="PIRSF" id="PIRSF002741">
    <property type="entry name" value="MppA"/>
    <property type="match status" value="1"/>
</dbReference>
<evidence type="ECO:0000259" key="5">
    <source>
        <dbReference type="Pfam" id="PF00496"/>
    </source>
</evidence>
<dbReference type="SUPFAM" id="SSF53850">
    <property type="entry name" value="Periplasmic binding protein-like II"/>
    <property type="match status" value="1"/>
</dbReference>
<dbReference type="Gene3D" id="3.40.190.10">
    <property type="entry name" value="Periplasmic binding protein-like II"/>
    <property type="match status" value="1"/>
</dbReference>
<evidence type="ECO:0000256" key="2">
    <source>
        <dbReference type="ARBA" id="ARBA00005695"/>
    </source>
</evidence>
<comment type="caution">
    <text evidence="6">The sequence shown here is derived from an EMBL/GenBank/DDBJ whole genome shotgun (WGS) entry which is preliminary data.</text>
</comment>
<dbReference type="InterPro" id="IPR000914">
    <property type="entry name" value="SBP_5_dom"/>
</dbReference>
<evidence type="ECO:0000256" key="4">
    <source>
        <dbReference type="ARBA" id="ARBA00022729"/>
    </source>
</evidence>
<dbReference type="PROSITE" id="PS51257">
    <property type="entry name" value="PROKAR_LIPOPROTEIN"/>
    <property type="match status" value="1"/>
</dbReference>
<organism evidence="6 7">
    <name type="scientific">Streptomyces marokkonensis</name>
    <dbReference type="NCBI Taxonomy" id="324855"/>
    <lineage>
        <taxon>Bacteria</taxon>
        <taxon>Bacillati</taxon>
        <taxon>Actinomycetota</taxon>
        <taxon>Actinomycetes</taxon>
        <taxon>Kitasatosporales</taxon>
        <taxon>Streptomycetaceae</taxon>
        <taxon>Streptomyces</taxon>
    </lineage>
</organism>
<evidence type="ECO:0000313" key="6">
    <source>
        <dbReference type="EMBL" id="MFF1278026.1"/>
    </source>
</evidence>
<evidence type="ECO:0000313" key="7">
    <source>
        <dbReference type="Proteomes" id="UP001601627"/>
    </source>
</evidence>
<dbReference type="Proteomes" id="UP001601627">
    <property type="component" value="Unassembled WGS sequence"/>
</dbReference>
<feature type="domain" description="Solute-binding protein family 5" evidence="5">
    <location>
        <begin position="82"/>
        <end position="447"/>
    </location>
</feature>